<feature type="domain" description="ABC transmembrane type-1" evidence="6">
    <location>
        <begin position="21"/>
        <end position="257"/>
    </location>
</feature>
<evidence type="ECO:0000256" key="2">
    <source>
        <dbReference type="ARBA" id="ARBA00022692"/>
    </source>
</evidence>
<dbReference type="Proteomes" id="UP000449678">
    <property type="component" value="Unassembled WGS sequence"/>
</dbReference>
<dbReference type="Pfam" id="PF13748">
    <property type="entry name" value="ABC_membrane_3"/>
    <property type="match status" value="1"/>
</dbReference>
<comment type="caution">
    <text evidence="7">The sequence shown here is derived from an EMBL/GenBank/DDBJ whole genome shotgun (WGS) entry which is preliminary data.</text>
</comment>
<evidence type="ECO:0000259" key="6">
    <source>
        <dbReference type="Pfam" id="PF13748"/>
    </source>
</evidence>
<proteinExistence type="predicted"/>
<feature type="transmembrane region" description="Helical" evidence="5">
    <location>
        <begin position="227"/>
        <end position="249"/>
    </location>
</feature>
<dbReference type="InterPro" id="IPR011527">
    <property type="entry name" value="ABC1_TM_dom"/>
</dbReference>
<reference evidence="7 8" key="1">
    <citation type="submission" date="2019-12" db="EMBL/GenBank/DDBJ databases">
        <title>Novel species isolated from a subtropical stream in China.</title>
        <authorList>
            <person name="Lu H."/>
        </authorList>
    </citation>
    <scope>NUCLEOTIDE SEQUENCE [LARGE SCALE GENOMIC DNA]</scope>
    <source>
        <strain evidence="7 8">FT94W</strain>
    </source>
</reference>
<gene>
    <name evidence="7" type="ORF">GTP38_11500</name>
</gene>
<evidence type="ECO:0000313" key="8">
    <source>
        <dbReference type="Proteomes" id="UP000449678"/>
    </source>
</evidence>
<sequence>MSPHLPQAEPEASPHSATKTLRAIARVHRRKLIFTLSLVAAENLLFLAYPLFAGSAVDAILRNQVGAALLYAVMVLAFWVVGSARRSVDTRMFTRIYAELAVPVILNQRQGAQTTSTVAARVVLARQFVDFFEAHVPMMVTAFASIVGASVMLLVIEPVVGIGCLAALMLFAVFTPSFAAQNQLLHGRLNDRLEKELTLVETAAARTLLRHYGLLSKLRTRLSDREAIAFLYVGLVAASLFAVAILRLATEAQPSAGHIYAVMTYLWTFVTSVDEAPGMLDQIARLKDIGLRVNPGRITDD</sequence>
<evidence type="ECO:0000256" key="1">
    <source>
        <dbReference type="ARBA" id="ARBA00004651"/>
    </source>
</evidence>
<feature type="transmembrane region" description="Helical" evidence="5">
    <location>
        <begin position="136"/>
        <end position="154"/>
    </location>
</feature>
<evidence type="ECO:0000256" key="4">
    <source>
        <dbReference type="ARBA" id="ARBA00023136"/>
    </source>
</evidence>
<keyword evidence="8" id="KW-1185">Reference proteome</keyword>
<evidence type="ECO:0000313" key="7">
    <source>
        <dbReference type="EMBL" id="MYM34960.1"/>
    </source>
</evidence>
<dbReference type="InterPro" id="IPR036640">
    <property type="entry name" value="ABC1_TM_sf"/>
</dbReference>
<keyword evidence="4 5" id="KW-0472">Membrane</keyword>
<protein>
    <recommendedName>
        <fullName evidence="6">ABC transmembrane type-1 domain-containing protein</fullName>
    </recommendedName>
</protein>
<dbReference type="EMBL" id="WWCO01000006">
    <property type="protein sequence ID" value="MYM34960.1"/>
    <property type="molecule type" value="Genomic_DNA"/>
</dbReference>
<keyword evidence="2 5" id="KW-0812">Transmembrane</keyword>
<dbReference type="Gene3D" id="1.20.1560.10">
    <property type="entry name" value="ABC transporter type 1, transmembrane domain"/>
    <property type="match status" value="1"/>
</dbReference>
<keyword evidence="3 5" id="KW-1133">Transmembrane helix</keyword>
<evidence type="ECO:0000256" key="3">
    <source>
        <dbReference type="ARBA" id="ARBA00022989"/>
    </source>
</evidence>
<accession>A0ABW9V878</accession>
<feature type="transmembrane region" description="Helical" evidence="5">
    <location>
        <begin position="32"/>
        <end position="52"/>
    </location>
</feature>
<name>A0ABW9V878_9BURK</name>
<dbReference type="RefSeq" id="WP_160990337.1">
    <property type="nucleotide sequence ID" value="NZ_WWCO01000006.1"/>
</dbReference>
<organism evidence="7 8">
    <name type="scientific">Duganella lactea</name>
    <dbReference type="NCBI Taxonomy" id="2692173"/>
    <lineage>
        <taxon>Bacteria</taxon>
        <taxon>Pseudomonadati</taxon>
        <taxon>Pseudomonadota</taxon>
        <taxon>Betaproteobacteria</taxon>
        <taxon>Burkholderiales</taxon>
        <taxon>Oxalobacteraceae</taxon>
        <taxon>Telluria group</taxon>
        <taxon>Duganella</taxon>
    </lineage>
</organism>
<feature type="transmembrane region" description="Helical" evidence="5">
    <location>
        <begin position="64"/>
        <end position="82"/>
    </location>
</feature>
<dbReference type="SUPFAM" id="SSF90123">
    <property type="entry name" value="ABC transporter transmembrane region"/>
    <property type="match status" value="1"/>
</dbReference>
<feature type="transmembrane region" description="Helical" evidence="5">
    <location>
        <begin position="160"/>
        <end position="180"/>
    </location>
</feature>
<evidence type="ECO:0000256" key="5">
    <source>
        <dbReference type="SAM" id="Phobius"/>
    </source>
</evidence>
<comment type="subcellular location">
    <subcellularLocation>
        <location evidence="1">Cell membrane</location>
        <topology evidence="1">Multi-pass membrane protein</topology>
    </subcellularLocation>
</comment>